<accession>A0A9K3JCB6</accession>
<reference evidence="1" key="2">
    <citation type="submission" date="2020-06" db="EMBL/GenBank/DDBJ databases">
        <title>Helianthus annuus Genome sequencing and assembly Release 2.</title>
        <authorList>
            <person name="Gouzy J."/>
            <person name="Langlade N."/>
            <person name="Munos S."/>
        </authorList>
    </citation>
    <scope>NUCLEOTIDE SEQUENCE</scope>
    <source>
        <tissue evidence="1">Leaves</tissue>
    </source>
</reference>
<protein>
    <submittedName>
        <fullName evidence="1">Uncharacterized protein</fullName>
    </submittedName>
</protein>
<evidence type="ECO:0000313" key="1">
    <source>
        <dbReference type="EMBL" id="KAF5812432.1"/>
    </source>
</evidence>
<dbReference type="EMBL" id="MNCJ02000319">
    <property type="protein sequence ID" value="KAF5812432.1"/>
    <property type="molecule type" value="Genomic_DNA"/>
</dbReference>
<name>A0A9K3JCB6_HELAN</name>
<dbReference type="Proteomes" id="UP000215914">
    <property type="component" value="Unassembled WGS sequence"/>
</dbReference>
<gene>
    <name evidence="1" type="ORF">HanXRQr2_Chr04g0192531</name>
</gene>
<dbReference type="Gramene" id="mRNA:HanXRQr2_Chr04g0192531">
    <property type="protein sequence ID" value="CDS:HanXRQr2_Chr04g0192531.1"/>
    <property type="gene ID" value="HanXRQr2_Chr04g0192531"/>
</dbReference>
<comment type="caution">
    <text evidence="1">The sequence shown here is derived from an EMBL/GenBank/DDBJ whole genome shotgun (WGS) entry which is preliminary data.</text>
</comment>
<dbReference type="AlphaFoldDB" id="A0A9K3JCB6"/>
<proteinExistence type="predicted"/>
<keyword evidence="2" id="KW-1185">Reference proteome</keyword>
<evidence type="ECO:0000313" key="2">
    <source>
        <dbReference type="Proteomes" id="UP000215914"/>
    </source>
</evidence>
<organism evidence="1 2">
    <name type="scientific">Helianthus annuus</name>
    <name type="common">Common sunflower</name>
    <dbReference type="NCBI Taxonomy" id="4232"/>
    <lineage>
        <taxon>Eukaryota</taxon>
        <taxon>Viridiplantae</taxon>
        <taxon>Streptophyta</taxon>
        <taxon>Embryophyta</taxon>
        <taxon>Tracheophyta</taxon>
        <taxon>Spermatophyta</taxon>
        <taxon>Magnoliopsida</taxon>
        <taxon>eudicotyledons</taxon>
        <taxon>Gunneridae</taxon>
        <taxon>Pentapetalae</taxon>
        <taxon>asterids</taxon>
        <taxon>campanulids</taxon>
        <taxon>Asterales</taxon>
        <taxon>Asteraceae</taxon>
        <taxon>Asteroideae</taxon>
        <taxon>Heliantheae alliance</taxon>
        <taxon>Heliantheae</taxon>
        <taxon>Helianthus</taxon>
    </lineage>
</organism>
<reference evidence="1" key="1">
    <citation type="journal article" date="2017" name="Nature">
        <title>The sunflower genome provides insights into oil metabolism, flowering and Asterid evolution.</title>
        <authorList>
            <person name="Badouin H."/>
            <person name="Gouzy J."/>
            <person name="Grassa C.J."/>
            <person name="Murat F."/>
            <person name="Staton S.E."/>
            <person name="Cottret L."/>
            <person name="Lelandais-Briere C."/>
            <person name="Owens G.L."/>
            <person name="Carrere S."/>
            <person name="Mayjonade B."/>
            <person name="Legrand L."/>
            <person name="Gill N."/>
            <person name="Kane N.C."/>
            <person name="Bowers J.E."/>
            <person name="Hubner S."/>
            <person name="Bellec A."/>
            <person name="Berard A."/>
            <person name="Berges H."/>
            <person name="Blanchet N."/>
            <person name="Boniface M.C."/>
            <person name="Brunel D."/>
            <person name="Catrice O."/>
            <person name="Chaidir N."/>
            <person name="Claudel C."/>
            <person name="Donnadieu C."/>
            <person name="Faraut T."/>
            <person name="Fievet G."/>
            <person name="Helmstetter N."/>
            <person name="King M."/>
            <person name="Knapp S.J."/>
            <person name="Lai Z."/>
            <person name="Le Paslier M.C."/>
            <person name="Lippi Y."/>
            <person name="Lorenzon L."/>
            <person name="Mandel J.R."/>
            <person name="Marage G."/>
            <person name="Marchand G."/>
            <person name="Marquand E."/>
            <person name="Bret-Mestries E."/>
            <person name="Morien E."/>
            <person name="Nambeesan S."/>
            <person name="Nguyen T."/>
            <person name="Pegot-Espagnet P."/>
            <person name="Pouilly N."/>
            <person name="Raftis F."/>
            <person name="Sallet E."/>
            <person name="Schiex T."/>
            <person name="Thomas J."/>
            <person name="Vandecasteele C."/>
            <person name="Vares D."/>
            <person name="Vear F."/>
            <person name="Vautrin S."/>
            <person name="Crespi M."/>
            <person name="Mangin B."/>
            <person name="Burke J.M."/>
            <person name="Salse J."/>
            <person name="Munos S."/>
            <person name="Vincourt P."/>
            <person name="Rieseberg L.H."/>
            <person name="Langlade N.B."/>
        </authorList>
    </citation>
    <scope>NUCLEOTIDE SEQUENCE</scope>
    <source>
        <tissue evidence="1">Leaves</tissue>
    </source>
</reference>
<sequence>MCYGKEFCSCEVSGSILSPPRFSSHRVLRQRVLLLWCHNDCQVATGDVVSRGNAQSQALKLA</sequence>